<comment type="caution">
    <text evidence="1">The sequence shown here is derived from an EMBL/GenBank/DDBJ whole genome shotgun (WGS) entry which is preliminary data.</text>
</comment>
<dbReference type="Proteomes" id="UP001501074">
    <property type="component" value="Unassembled WGS sequence"/>
</dbReference>
<evidence type="ECO:0000313" key="2">
    <source>
        <dbReference type="Proteomes" id="UP001501074"/>
    </source>
</evidence>
<keyword evidence="2" id="KW-1185">Reference proteome</keyword>
<gene>
    <name evidence="1" type="ORF">GCM10022223_59590</name>
</gene>
<organism evidence="1 2">
    <name type="scientific">Kineosporia mesophila</name>
    <dbReference type="NCBI Taxonomy" id="566012"/>
    <lineage>
        <taxon>Bacteria</taxon>
        <taxon>Bacillati</taxon>
        <taxon>Actinomycetota</taxon>
        <taxon>Actinomycetes</taxon>
        <taxon>Kineosporiales</taxon>
        <taxon>Kineosporiaceae</taxon>
        <taxon>Kineosporia</taxon>
    </lineage>
</organism>
<evidence type="ECO:0000313" key="1">
    <source>
        <dbReference type="EMBL" id="GAA3633365.1"/>
    </source>
</evidence>
<sequence>MAAGGRSTAHGVVSLRIHKALRTGRTDPLDEAERLLGQLLGRGPLLRTGDAARARPRWAD</sequence>
<accession>A0ABP7AJ63</accession>
<reference evidence="2" key="1">
    <citation type="journal article" date="2019" name="Int. J. Syst. Evol. Microbiol.">
        <title>The Global Catalogue of Microorganisms (GCM) 10K type strain sequencing project: providing services to taxonomists for standard genome sequencing and annotation.</title>
        <authorList>
            <consortium name="The Broad Institute Genomics Platform"/>
            <consortium name="The Broad Institute Genome Sequencing Center for Infectious Disease"/>
            <person name="Wu L."/>
            <person name="Ma J."/>
        </authorList>
    </citation>
    <scope>NUCLEOTIDE SEQUENCE [LARGE SCALE GENOMIC DNA]</scope>
    <source>
        <strain evidence="2">JCM 16902</strain>
    </source>
</reference>
<dbReference type="RefSeq" id="WP_231485631.1">
    <property type="nucleotide sequence ID" value="NZ_BAAAZO010000012.1"/>
</dbReference>
<proteinExistence type="predicted"/>
<dbReference type="EMBL" id="BAAAZO010000012">
    <property type="protein sequence ID" value="GAA3633365.1"/>
    <property type="molecule type" value="Genomic_DNA"/>
</dbReference>
<name>A0ABP7AJ63_9ACTN</name>
<protein>
    <submittedName>
        <fullName evidence="1">Uncharacterized protein</fullName>
    </submittedName>
</protein>